<gene>
    <name evidence="3" type="ORF">Vbra_4478</name>
</gene>
<keyword evidence="2" id="KW-0472">Membrane</keyword>
<dbReference type="VEuPathDB" id="CryptoDB:Vbra_4478"/>
<evidence type="ECO:0000313" key="4">
    <source>
        <dbReference type="Proteomes" id="UP000041254"/>
    </source>
</evidence>
<evidence type="ECO:0000313" key="3">
    <source>
        <dbReference type="EMBL" id="CEM18592.1"/>
    </source>
</evidence>
<feature type="region of interest" description="Disordered" evidence="1">
    <location>
        <begin position="1"/>
        <end position="63"/>
    </location>
</feature>
<reference evidence="3 4" key="1">
    <citation type="submission" date="2014-11" db="EMBL/GenBank/DDBJ databases">
        <authorList>
            <person name="Zhu J."/>
            <person name="Qi W."/>
            <person name="Song R."/>
        </authorList>
    </citation>
    <scope>NUCLEOTIDE SEQUENCE [LARGE SCALE GENOMIC DNA]</scope>
</reference>
<keyword evidence="2" id="KW-1133">Transmembrane helix</keyword>
<protein>
    <submittedName>
        <fullName evidence="3">Uncharacterized protein</fullName>
    </submittedName>
</protein>
<feature type="compositionally biased region" description="Basic and acidic residues" evidence="1">
    <location>
        <begin position="49"/>
        <end position="63"/>
    </location>
</feature>
<proteinExistence type="predicted"/>
<sequence>MTLLRDQYTNPNPTHTAPVMKSPKNSASRDSMRERHRERTGSFGNKVADTNRKSTAKERAKENIVTKADRQAFGSIGPYMLLLLLLAIIGGSIYFFMSYYSGELFQPPKFATNEDIPPMGHVPVIEKVEVAEKDPLHAADEGAGQEASSEM</sequence>
<dbReference type="InParanoid" id="A0A0G4FUH6"/>
<accession>A0A0G4FUH6</accession>
<name>A0A0G4FUH6_VITBC</name>
<evidence type="ECO:0000256" key="2">
    <source>
        <dbReference type="SAM" id="Phobius"/>
    </source>
</evidence>
<feature type="compositionally biased region" description="Basic and acidic residues" evidence="1">
    <location>
        <begin position="30"/>
        <end position="40"/>
    </location>
</feature>
<evidence type="ECO:0000256" key="1">
    <source>
        <dbReference type="SAM" id="MobiDB-lite"/>
    </source>
</evidence>
<dbReference type="EMBL" id="CDMY01000504">
    <property type="protein sequence ID" value="CEM18592.1"/>
    <property type="molecule type" value="Genomic_DNA"/>
</dbReference>
<organism evidence="3 4">
    <name type="scientific">Vitrella brassicaformis (strain CCMP3155)</name>
    <dbReference type="NCBI Taxonomy" id="1169540"/>
    <lineage>
        <taxon>Eukaryota</taxon>
        <taxon>Sar</taxon>
        <taxon>Alveolata</taxon>
        <taxon>Colpodellida</taxon>
        <taxon>Vitrellaceae</taxon>
        <taxon>Vitrella</taxon>
    </lineage>
</organism>
<dbReference type="Proteomes" id="UP000041254">
    <property type="component" value="Unassembled WGS sequence"/>
</dbReference>
<feature type="transmembrane region" description="Helical" evidence="2">
    <location>
        <begin position="79"/>
        <end position="100"/>
    </location>
</feature>
<dbReference type="AlphaFoldDB" id="A0A0G4FUH6"/>
<keyword evidence="4" id="KW-1185">Reference proteome</keyword>
<keyword evidence="2" id="KW-0812">Transmembrane</keyword>